<proteinExistence type="predicted"/>
<dbReference type="GeneID" id="64573669"/>
<accession>A0A871R4P6</accession>
<dbReference type="AlphaFoldDB" id="A0A871R4P6"/>
<dbReference type="Pfam" id="PF05368">
    <property type="entry name" value="NmrA"/>
    <property type="match status" value="1"/>
</dbReference>
<gene>
    <name evidence="2" type="ORF">BRETT_001745</name>
</gene>
<reference evidence="2" key="2">
    <citation type="journal article" name="BMC Genomics">
        <title>New genome assemblies reveal patterns of domestication and adaptation across Brettanomyces (Dekkera) species.</title>
        <authorList>
            <person name="Roach M.J."/>
            <person name="Borneman A.R."/>
        </authorList>
    </citation>
    <scope>NUCLEOTIDE SEQUENCE</scope>
    <source>
        <strain evidence="2">UCD 2041</strain>
    </source>
</reference>
<protein>
    <recommendedName>
        <fullName evidence="1">NmrA-like domain-containing protein</fullName>
    </recommendedName>
</protein>
<dbReference type="KEGG" id="bbrx:BRETT_001745"/>
<dbReference type="InterPro" id="IPR036291">
    <property type="entry name" value="NAD(P)-bd_dom_sf"/>
</dbReference>
<organism evidence="2 3">
    <name type="scientific">Dekkera bruxellensis</name>
    <name type="common">Brettanomyces custersii</name>
    <dbReference type="NCBI Taxonomy" id="5007"/>
    <lineage>
        <taxon>Eukaryota</taxon>
        <taxon>Fungi</taxon>
        <taxon>Dikarya</taxon>
        <taxon>Ascomycota</taxon>
        <taxon>Saccharomycotina</taxon>
        <taxon>Pichiomycetes</taxon>
        <taxon>Pichiales</taxon>
        <taxon>Pichiaceae</taxon>
        <taxon>Brettanomyces</taxon>
    </lineage>
</organism>
<reference evidence="2" key="1">
    <citation type="submission" date="2020-10" db="EMBL/GenBank/DDBJ databases">
        <authorList>
            <person name="Palmer J.M."/>
        </authorList>
    </citation>
    <scope>NUCLEOTIDE SEQUENCE</scope>
    <source>
        <strain evidence="2">UCD 2041</strain>
    </source>
</reference>
<feature type="domain" description="NmrA-like" evidence="1">
    <location>
        <begin position="72"/>
        <end position="270"/>
    </location>
</feature>
<evidence type="ECO:0000313" key="3">
    <source>
        <dbReference type="Proteomes" id="UP000663131"/>
    </source>
</evidence>
<evidence type="ECO:0000259" key="1">
    <source>
        <dbReference type="Pfam" id="PF05368"/>
    </source>
</evidence>
<dbReference type="OrthoDB" id="419598at2759"/>
<dbReference type="PANTHER" id="PTHR43162">
    <property type="match status" value="1"/>
</dbReference>
<dbReference type="EMBL" id="CP063132">
    <property type="protein sequence ID" value="QOU18678.1"/>
    <property type="molecule type" value="Genomic_DNA"/>
</dbReference>
<dbReference type="InterPro" id="IPR008030">
    <property type="entry name" value="NmrA-like"/>
</dbReference>
<dbReference type="Proteomes" id="UP000663131">
    <property type="component" value="Chromosome 4"/>
</dbReference>
<dbReference type="InterPro" id="IPR051604">
    <property type="entry name" value="Ergot_Alk_Oxidoreductase"/>
</dbReference>
<sequence>MYQRGENQQLTASEYYNRNLIEPDSNYKHDKVHYYRSGWLSWGHAADFALDIKTADQQIVLASYDKTHIPAKLVAKAKAAGAEIIDLTYDDIDAMVAVFKGADVVSFVSTWLIGERRRRQHKNVVDACVKAGVTRVCYTSFVGADLDKDIPVLPQDHHYTEQVIFKSGLQYSIQRDCLYLDNTINFFAPSWNYCGAKWLDNSDGVPGAFVSREDCGRTFGALIMGRGKPNTVYTLTGPEALTNKQVFDKICAASGYKGEYVPVSDEELRKYWTAQGVPKDVEGDKSKNKSPMPLIMDDLESCGIVVKRGLMRNVTNDIEKLTGRKPLTAEQTIQSLKDNWPKNE</sequence>
<name>A0A871R4P6_DEKBR</name>
<dbReference type="SUPFAM" id="SSF51735">
    <property type="entry name" value="NAD(P)-binding Rossmann-fold domains"/>
    <property type="match status" value="1"/>
</dbReference>
<dbReference type="PANTHER" id="PTHR43162:SF1">
    <property type="entry name" value="PRESTALK A DIFFERENTIATION PROTEIN A"/>
    <property type="match status" value="1"/>
</dbReference>
<dbReference type="Gene3D" id="3.40.50.720">
    <property type="entry name" value="NAD(P)-binding Rossmann-like Domain"/>
    <property type="match status" value="1"/>
</dbReference>
<dbReference type="RefSeq" id="XP_041135171.1">
    <property type="nucleotide sequence ID" value="XM_041280288.1"/>
</dbReference>
<evidence type="ECO:0000313" key="2">
    <source>
        <dbReference type="EMBL" id="QOU18678.1"/>
    </source>
</evidence>